<keyword evidence="4" id="KW-1185">Reference proteome</keyword>
<dbReference type="PROSITE" id="PS51737">
    <property type="entry name" value="RECOMBINASE_DNA_BIND"/>
    <property type="match status" value="1"/>
</dbReference>
<dbReference type="GO" id="GO:0003677">
    <property type="term" value="F:DNA binding"/>
    <property type="evidence" value="ECO:0007669"/>
    <property type="project" value="InterPro"/>
</dbReference>
<dbReference type="Gene3D" id="3.40.50.1390">
    <property type="entry name" value="Resolvase, N-terminal catalytic domain"/>
    <property type="match status" value="1"/>
</dbReference>
<dbReference type="PROSITE" id="PS51736">
    <property type="entry name" value="RECOMBINASES_3"/>
    <property type="match status" value="1"/>
</dbReference>
<evidence type="ECO:0000313" key="3">
    <source>
        <dbReference type="EMBL" id="BBM85853.1"/>
    </source>
</evidence>
<dbReference type="PANTHER" id="PTHR30461">
    <property type="entry name" value="DNA-INVERTASE FROM LAMBDOID PROPHAGE"/>
    <property type="match status" value="1"/>
</dbReference>
<dbReference type="InterPro" id="IPR050639">
    <property type="entry name" value="SSR_resolvase"/>
</dbReference>
<feature type="domain" description="Resolvase/invertase-type recombinase catalytic" evidence="1">
    <location>
        <begin position="7"/>
        <end position="152"/>
    </location>
</feature>
<organism evidence="3 4">
    <name type="scientific">Uabimicrobium amorphum</name>
    <dbReference type="NCBI Taxonomy" id="2596890"/>
    <lineage>
        <taxon>Bacteria</taxon>
        <taxon>Pseudomonadati</taxon>
        <taxon>Planctomycetota</taxon>
        <taxon>Candidatus Uabimicrobiia</taxon>
        <taxon>Candidatus Uabimicrobiales</taxon>
        <taxon>Candidatus Uabimicrobiaceae</taxon>
        <taxon>Candidatus Uabimicrobium</taxon>
    </lineage>
</organism>
<name>A0A5S9IPS4_UABAM</name>
<dbReference type="PANTHER" id="PTHR30461:SF23">
    <property type="entry name" value="DNA RECOMBINASE-RELATED"/>
    <property type="match status" value="1"/>
</dbReference>
<dbReference type="KEGG" id="uam:UABAM_04231"/>
<dbReference type="OrthoDB" id="209945at2"/>
<feature type="domain" description="Recombinase" evidence="2">
    <location>
        <begin position="159"/>
        <end position="277"/>
    </location>
</feature>
<dbReference type="InterPro" id="IPR036162">
    <property type="entry name" value="Resolvase-like_N_sf"/>
</dbReference>
<dbReference type="SMART" id="SM00857">
    <property type="entry name" value="Resolvase"/>
    <property type="match status" value="1"/>
</dbReference>
<gene>
    <name evidence="3" type="ORF">UABAM_04231</name>
</gene>
<sequence length="452" mass="52474">MGKNKRYYAIYARISCKKDCSIQTQRELLADYIKNDNGRLCQYLVYEDDGVSGKNTVRKEFQNLLRDIREGKIHTIVSTEVSRISRNVVDFQNFLSLCQKYNTIFKSLDGNVSSENEQEKLMMSLQSLFAQVEIEQISKRVTRSFDHKSLKGMFTGGKIFGYRSGIEGKGKLYVDKEEAELVAMIFDMYIEKKSYCHIACWLNDNGYHTREYISSYGVFHPGKKWSKSKVLSILKNPAYIGKKNVKGILVSASWEAIIDSNVWNTVQVIIRAKVNKQKKDSYKYLLGGLIYCQHCETYLESGSGTGSKGKTYYYYRHSGCMHKIGCPYRRNISAKEIENKIFCEILLFLDRENLLSVLLEDVMIKVFNERELRKTTQKFWSRKISSYNEMHKLLLRIIRVVISKSNDFVQECSDVEIFVKDLLDMEKKAQNFLKIIVKKVKLEGKRGAIMLL</sequence>
<dbReference type="GO" id="GO:0000150">
    <property type="term" value="F:DNA strand exchange activity"/>
    <property type="evidence" value="ECO:0007669"/>
    <property type="project" value="InterPro"/>
</dbReference>
<dbReference type="Pfam" id="PF00239">
    <property type="entry name" value="Resolvase"/>
    <property type="match status" value="1"/>
</dbReference>
<proteinExistence type="predicted"/>
<dbReference type="Proteomes" id="UP000326354">
    <property type="component" value="Chromosome"/>
</dbReference>
<dbReference type="RefSeq" id="WP_151969940.1">
    <property type="nucleotide sequence ID" value="NZ_AP019860.1"/>
</dbReference>
<dbReference type="Pfam" id="PF07508">
    <property type="entry name" value="Recombinase"/>
    <property type="match status" value="1"/>
</dbReference>
<accession>A0A5S9IPS4</accession>
<dbReference type="CDD" id="cd00338">
    <property type="entry name" value="Ser_Recombinase"/>
    <property type="match status" value="1"/>
</dbReference>
<dbReference type="SUPFAM" id="SSF53041">
    <property type="entry name" value="Resolvase-like"/>
    <property type="match status" value="1"/>
</dbReference>
<dbReference type="Gene3D" id="3.90.1750.20">
    <property type="entry name" value="Putative Large Serine Recombinase, Chain B, Domain 2"/>
    <property type="match status" value="1"/>
</dbReference>
<dbReference type="InterPro" id="IPR038109">
    <property type="entry name" value="DNA_bind_recomb_sf"/>
</dbReference>
<dbReference type="AlphaFoldDB" id="A0A5S9IPS4"/>
<dbReference type="EMBL" id="AP019860">
    <property type="protein sequence ID" value="BBM85853.1"/>
    <property type="molecule type" value="Genomic_DNA"/>
</dbReference>
<protein>
    <submittedName>
        <fullName evidence="3">Recombinase RecB</fullName>
    </submittedName>
</protein>
<evidence type="ECO:0000259" key="2">
    <source>
        <dbReference type="PROSITE" id="PS51737"/>
    </source>
</evidence>
<dbReference type="InterPro" id="IPR011109">
    <property type="entry name" value="DNA_bind_recombinase_dom"/>
</dbReference>
<evidence type="ECO:0000313" key="4">
    <source>
        <dbReference type="Proteomes" id="UP000326354"/>
    </source>
</evidence>
<dbReference type="InterPro" id="IPR006119">
    <property type="entry name" value="Resolv_N"/>
</dbReference>
<reference evidence="3 4" key="1">
    <citation type="submission" date="2019-08" db="EMBL/GenBank/DDBJ databases">
        <title>Complete genome sequence of Candidatus Uab amorphum.</title>
        <authorList>
            <person name="Shiratori T."/>
            <person name="Suzuki S."/>
            <person name="Kakizawa Y."/>
            <person name="Ishida K."/>
        </authorList>
    </citation>
    <scope>NUCLEOTIDE SEQUENCE [LARGE SCALE GENOMIC DNA]</scope>
    <source>
        <strain evidence="3 4">SRT547</strain>
    </source>
</reference>
<evidence type="ECO:0000259" key="1">
    <source>
        <dbReference type="PROSITE" id="PS51736"/>
    </source>
</evidence>